<reference evidence="1 2" key="1">
    <citation type="submission" date="2022-12" db="EMBL/GenBank/DDBJ databases">
        <title>Chromosome-level genome assembly of true bugs.</title>
        <authorList>
            <person name="Ma L."/>
            <person name="Li H."/>
        </authorList>
    </citation>
    <scope>NUCLEOTIDE SEQUENCE [LARGE SCALE GENOMIC DNA]</scope>
    <source>
        <strain evidence="1">Lab_2022b</strain>
    </source>
</reference>
<evidence type="ECO:0000313" key="1">
    <source>
        <dbReference type="EMBL" id="KAK9498742.1"/>
    </source>
</evidence>
<organism evidence="1 2">
    <name type="scientific">Rhynocoris fuscipes</name>
    <dbReference type="NCBI Taxonomy" id="488301"/>
    <lineage>
        <taxon>Eukaryota</taxon>
        <taxon>Metazoa</taxon>
        <taxon>Ecdysozoa</taxon>
        <taxon>Arthropoda</taxon>
        <taxon>Hexapoda</taxon>
        <taxon>Insecta</taxon>
        <taxon>Pterygota</taxon>
        <taxon>Neoptera</taxon>
        <taxon>Paraneoptera</taxon>
        <taxon>Hemiptera</taxon>
        <taxon>Heteroptera</taxon>
        <taxon>Panheteroptera</taxon>
        <taxon>Cimicomorpha</taxon>
        <taxon>Reduviidae</taxon>
        <taxon>Harpactorinae</taxon>
        <taxon>Harpactorini</taxon>
        <taxon>Rhynocoris</taxon>
    </lineage>
</organism>
<name>A0AAW1CK12_9HEMI</name>
<gene>
    <name evidence="1" type="ORF">O3M35_003309</name>
</gene>
<dbReference type="Proteomes" id="UP001461498">
    <property type="component" value="Unassembled WGS sequence"/>
</dbReference>
<dbReference type="AlphaFoldDB" id="A0AAW1CK12"/>
<protein>
    <submittedName>
        <fullName evidence="1">Uncharacterized protein</fullName>
    </submittedName>
</protein>
<keyword evidence="2" id="KW-1185">Reference proteome</keyword>
<sequence>MYLMQEIDVRMMTTLVKLMFNIVQWILIFKRILFQPISNNMQTFLTINFEFQTIKTIPVRGVSCYTSIHNVIIKIAYSLKIKKKAVGNLLKKLILEDVTKYRSCYIIHKGPTSDDSSKII</sequence>
<accession>A0AAW1CK12</accession>
<dbReference type="EMBL" id="JAPXFL010000012">
    <property type="protein sequence ID" value="KAK9498742.1"/>
    <property type="molecule type" value="Genomic_DNA"/>
</dbReference>
<evidence type="ECO:0000313" key="2">
    <source>
        <dbReference type="Proteomes" id="UP001461498"/>
    </source>
</evidence>
<proteinExistence type="predicted"/>
<comment type="caution">
    <text evidence="1">The sequence shown here is derived from an EMBL/GenBank/DDBJ whole genome shotgun (WGS) entry which is preliminary data.</text>
</comment>